<feature type="compositionally biased region" description="Gly residues" evidence="1">
    <location>
        <begin position="207"/>
        <end position="219"/>
    </location>
</feature>
<organism evidence="2 3">
    <name type="scientific">Eumeta variegata</name>
    <name type="common">Bagworm moth</name>
    <name type="synonym">Eumeta japonica</name>
    <dbReference type="NCBI Taxonomy" id="151549"/>
    <lineage>
        <taxon>Eukaryota</taxon>
        <taxon>Metazoa</taxon>
        <taxon>Ecdysozoa</taxon>
        <taxon>Arthropoda</taxon>
        <taxon>Hexapoda</taxon>
        <taxon>Insecta</taxon>
        <taxon>Pterygota</taxon>
        <taxon>Neoptera</taxon>
        <taxon>Endopterygota</taxon>
        <taxon>Lepidoptera</taxon>
        <taxon>Glossata</taxon>
        <taxon>Ditrysia</taxon>
        <taxon>Tineoidea</taxon>
        <taxon>Psychidae</taxon>
        <taxon>Oiketicinae</taxon>
        <taxon>Eumeta</taxon>
    </lineage>
</organism>
<dbReference type="EMBL" id="BGZK01000334">
    <property type="protein sequence ID" value="GBP37462.1"/>
    <property type="molecule type" value="Genomic_DNA"/>
</dbReference>
<dbReference type="AlphaFoldDB" id="A0A4C1VGJ6"/>
<comment type="caution">
    <text evidence="2">The sequence shown here is derived from an EMBL/GenBank/DDBJ whole genome shotgun (WGS) entry which is preliminary data.</text>
</comment>
<reference evidence="2 3" key="1">
    <citation type="journal article" date="2019" name="Commun. Biol.">
        <title>The bagworm genome reveals a unique fibroin gene that provides high tensile strength.</title>
        <authorList>
            <person name="Kono N."/>
            <person name="Nakamura H."/>
            <person name="Ohtoshi R."/>
            <person name="Tomita M."/>
            <person name="Numata K."/>
            <person name="Arakawa K."/>
        </authorList>
    </citation>
    <scope>NUCLEOTIDE SEQUENCE [LARGE SCALE GENOMIC DNA]</scope>
</reference>
<proteinExistence type="predicted"/>
<protein>
    <submittedName>
        <fullName evidence="2">Uncharacterized protein</fullName>
    </submittedName>
</protein>
<accession>A0A4C1VGJ6</accession>
<feature type="compositionally biased region" description="Basic residues" evidence="1">
    <location>
        <begin position="220"/>
        <end position="230"/>
    </location>
</feature>
<dbReference type="Proteomes" id="UP000299102">
    <property type="component" value="Unassembled WGS sequence"/>
</dbReference>
<name>A0A4C1VGJ6_EUMVA</name>
<keyword evidence="3" id="KW-1185">Reference proteome</keyword>
<evidence type="ECO:0000313" key="3">
    <source>
        <dbReference type="Proteomes" id="UP000299102"/>
    </source>
</evidence>
<evidence type="ECO:0000256" key="1">
    <source>
        <dbReference type="SAM" id="MobiDB-lite"/>
    </source>
</evidence>
<evidence type="ECO:0000313" key="2">
    <source>
        <dbReference type="EMBL" id="GBP37462.1"/>
    </source>
</evidence>
<sequence>MRKELVVPKGVVFEPGDSGFHPGELTDEFLHLRKFQLPTPSLGEHARLSVLVATAPVTAVVIGLRTSLRGSRRAPAAAAFSRRAGVPATVVAVSCRKISIKHVPRTAGLSLFVIDFNSVRVARTRKTLHVRGSFRESGGLRPVTLATAEESPVHYRPLRHAVRDHGAAKASRFRRAMGSHFPRGATWCGVHLSVVYGVKGAAGCAGGHGRGTQGGAGRGWRGRRPRAAPRRHILVVNNTDRSPQRSAMRSISLRLSAAARASVCPSPCHSKHCNPHASRPPPARRAPQLAAAESQHARTARPPPTDVEYASKYWPCSQFQYHVFYINTDSRCVNFIERFHSIGPRGLVRFSHNELYENT</sequence>
<feature type="region of interest" description="Disordered" evidence="1">
    <location>
        <begin position="207"/>
        <end position="230"/>
    </location>
</feature>
<gene>
    <name evidence="2" type="ORF">EVAR_79395_1</name>
</gene>
<feature type="region of interest" description="Disordered" evidence="1">
    <location>
        <begin position="270"/>
        <end position="304"/>
    </location>
</feature>